<dbReference type="RefSeq" id="WP_204423061.1">
    <property type="nucleotide sequence ID" value="NZ_CP070228.1"/>
</dbReference>
<dbReference type="PANTHER" id="PTHR10093">
    <property type="entry name" value="IRON-SULFUR CLUSTER ASSEMBLY ENZYME NIFU HOMOLOG"/>
    <property type="match status" value="1"/>
</dbReference>
<dbReference type="CDD" id="cd06664">
    <property type="entry name" value="IscU_like"/>
    <property type="match status" value="1"/>
</dbReference>
<dbReference type="Gene3D" id="3.90.1010.10">
    <property type="match status" value="1"/>
</dbReference>
<dbReference type="Pfam" id="PF01592">
    <property type="entry name" value="NifU_N"/>
    <property type="match status" value="1"/>
</dbReference>
<accession>A0ABX7IEK4</accession>
<evidence type="ECO:0000259" key="1">
    <source>
        <dbReference type="Pfam" id="PF01592"/>
    </source>
</evidence>
<protein>
    <submittedName>
        <fullName evidence="2">SUF system NifU family Fe-S cluster assembly protein</fullName>
    </submittedName>
</protein>
<organism evidence="2 3">
    <name type="scientific">Arcanobacterium phocisimile</name>
    <dbReference type="NCBI Taxonomy" id="1302235"/>
    <lineage>
        <taxon>Bacteria</taxon>
        <taxon>Bacillati</taxon>
        <taxon>Actinomycetota</taxon>
        <taxon>Actinomycetes</taxon>
        <taxon>Actinomycetales</taxon>
        <taxon>Actinomycetaceae</taxon>
        <taxon>Arcanobacterium</taxon>
    </lineage>
</organism>
<name>A0ABX7IEK4_9ACTO</name>
<gene>
    <name evidence="2" type="ORF">JTE88_04760</name>
</gene>
<dbReference type="SUPFAM" id="SSF82649">
    <property type="entry name" value="SufE/NifU"/>
    <property type="match status" value="1"/>
</dbReference>
<dbReference type="InterPro" id="IPR002871">
    <property type="entry name" value="NIF_FeS_clus_asmbl_NifU_N"/>
</dbReference>
<feature type="domain" description="NIF system FeS cluster assembly NifU N-terminal" evidence="1">
    <location>
        <begin position="7"/>
        <end position="132"/>
    </location>
</feature>
<reference evidence="2 3" key="1">
    <citation type="submission" date="2021-02" db="EMBL/GenBank/DDBJ databases">
        <title>Complete Genome Sequence of Arcanobacterium phocisimile strain DSM 26142T from a harbour seal.</title>
        <authorList>
            <person name="Borowiak M."/>
            <person name="Alssahen M."/>
            <person name="Malorny B."/>
            <person name="Laemmler C."/>
            <person name="Siebert U."/>
            <person name="Ploetz M."/>
            <person name="Abdulmawjood A."/>
        </authorList>
    </citation>
    <scope>NUCLEOTIDE SEQUENCE [LARGE SCALE GENOMIC DNA]</scope>
    <source>
        <strain evidence="2 3">DSM 26142</strain>
    </source>
</reference>
<keyword evidence="3" id="KW-1185">Reference proteome</keyword>
<evidence type="ECO:0000313" key="2">
    <source>
        <dbReference type="EMBL" id="QRV01432.1"/>
    </source>
</evidence>
<evidence type="ECO:0000313" key="3">
    <source>
        <dbReference type="Proteomes" id="UP000602653"/>
    </source>
</evidence>
<dbReference type="NCBIfam" id="TIGR01994">
    <property type="entry name" value="SUF_scaf_2"/>
    <property type="match status" value="1"/>
</dbReference>
<dbReference type="Proteomes" id="UP000602653">
    <property type="component" value="Chromosome"/>
</dbReference>
<proteinExistence type="predicted"/>
<dbReference type="EMBL" id="CP070228">
    <property type="protein sequence ID" value="QRV01432.1"/>
    <property type="molecule type" value="Genomic_DNA"/>
</dbReference>
<sequence length="153" mass="16973">MSELDQMYQQIILDASRERHGEGHIDDAQGESFQVNTTCGDQTTMQVRLSQDGTRLEKVAWDGDGCSISQASLSIMHDLVEGKSVAEVDELVAAFRDMMDQRGEELDDDMADLLDDAAAFQGVSKFPMRIKCALLGWMALRDATDQAIARQQN</sequence>